<keyword evidence="2" id="KW-0238">DNA-binding</keyword>
<feature type="domain" description="Tyr recombinase" evidence="5">
    <location>
        <begin position="296"/>
        <end position="493"/>
    </location>
</feature>
<feature type="region of interest" description="Disordered" evidence="4">
    <location>
        <begin position="502"/>
        <end position="546"/>
    </location>
</feature>
<dbReference type="InterPro" id="IPR010998">
    <property type="entry name" value="Integrase_recombinase_N"/>
</dbReference>
<evidence type="ECO:0000313" key="6">
    <source>
        <dbReference type="EMBL" id="GAA5032988.1"/>
    </source>
</evidence>
<sequence>MPSARRAGSITKRCECRGADGKLLGKSCPQLSKKSHGSLSLRQELPPDADGKRRTFRRTGYGSVRDASADLSRLQAILDLPGDDEDEQRRVGDLLADTMKRRADIPSSAEVQRRLGVGIPLDGKATVGEWLDTWFAAKKTRKTTNAGYASHIRVHLRPGLGHYRLDRLNVGQVQEFFDAIDDANETVAAENAARREQEARCSLGRPGAPKASERERLEAERAKLAAMPPYRRITGAATKQRIRATLRTSLNAAIRRQLITFNPAAWVELDSGKRPKAILWTQQHVDRWRETGETPSGVMVWTPQQLGVFLDEAEPHRLYAFFHLIAFRGLRRGEGVGQDWVHVDLDGQALTVAKEIVVDGWTPTETAPKTDGSAGTIGLDSVTVQVLREHRARQEAERAASGAAWVDTGKVFTTESGEWLHPDVVSKTFRRLYEAAGLPPINLRDLRHCAATLIHAGGGDLHAIKETLRHSTIKLASDTYTSLLQEVDLEIAERAAALVPRARRGQSEAPPPAAVPETGPAASQPASADGMSTTVRPVTDNGQASA</sequence>
<feature type="region of interest" description="Disordered" evidence="4">
    <location>
        <begin position="25"/>
        <end position="55"/>
    </location>
</feature>
<feature type="compositionally biased region" description="Polar residues" evidence="4">
    <location>
        <begin position="524"/>
        <end position="546"/>
    </location>
</feature>
<dbReference type="Proteomes" id="UP001501759">
    <property type="component" value="Unassembled WGS sequence"/>
</dbReference>
<proteinExistence type="inferred from homology"/>
<reference evidence="7" key="1">
    <citation type="journal article" date="2019" name="Int. J. Syst. Evol. Microbiol.">
        <title>The Global Catalogue of Microorganisms (GCM) 10K type strain sequencing project: providing services to taxonomists for standard genome sequencing and annotation.</title>
        <authorList>
            <consortium name="The Broad Institute Genomics Platform"/>
            <consortium name="The Broad Institute Genome Sequencing Center for Infectious Disease"/>
            <person name="Wu L."/>
            <person name="Ma J."/>
        </authorList>
    </citation>
    <scope>NUCLEOTIDE SEQUENCE [LARGE SCALE GENOMIC DNA]</scope>
    <source>
        <strain evidence="7">JCM 18409</strain>
    </source>
</reference>
<gene>
    <name evidence="6" type="ORF">GCM10023335_75990</name>
</gene>
<dbReference type="PANTHER" id="PTHR30349">
    <property type="entry name" value="PHAGE INTEGRASE-RELATED"/>
    <property type="match status" value="1"/>
</dbReference>
<evidence type="ECO:0000313" key="7">
    <source>
        <dbReference type="Proteomes" id="UP001501759"/>
    </source>
</evidence>
<evidence type="ECO:0000256" key="2">
    <source>
        <dbReference type="ARBA" id="ARBA00023125"/>
    </source>
</evidence>
<evidence type="ECO:0000259" key="5">
    <source>
        <dbReference type="PROSITE" id="PS51898"/>
    </source>
</evidence>
<name>A0ABP9JKM2_9ACTN</name>
<dbReference type="Gene3D" id="1.10.150.130">
    <property type="match status" value="1"/>
</dbReference>
<comment type="caution">
    <text evidence="6">The sequence shown here is derived from an EMBL/GenBank/DDBJ whole genome shotgun (WGS) entry which is preliminary data.</text>
</comment>
<evidence type="ECO:0000256" key="1">
    <source>
        <dbReference type="ARBA" id="ARBA00008857"/>
    </source>
</evidence>
<organism evidence="6 7">
    <name type="scientific">Streptomyces siamensis</name>
    <dbReference type="NCBI Taxonomy" id="1274986"/>
    <lineage>
        <taxon>Bacteria</taxon>
        <taxon>Bacillati</taxon>
        <taxon>Actinomycetota</taxon>
        <taxon>Actinomycetes</taxon>
        <taxon>Kitasatosporales</taxon>
        <taxon>Streptomycetaceae</taxon>
        <taxon>Streptomyces</taxon>
    </lineage>
</organism>
<dbReference type="InterPro" id="IPR013762">
    <property type="entry name" value="Integrase-like_cat_sf"/>
</dbReference>
<protein>
    <submittedName>
        <fullName evidence="6">Tyrosine-type recombinase/integrase</fullName>
    </submittedName>
</protein>
<dbReference type="Pfam" id="PF00589">
    <property type="entry name" value="Phage_integrase"/>
    <property type="match status" value="1"/>
</dbReference>
<evidence type="ECO:0000256" key="4">
    <source>
        <dbReference type="SAM" id="MobiDB-lite"/>
    </source>
</evidence>
<dbReference type="RefSeq" id="WP_345657379.1">
    <property type="nucleotide sequence ID" value="NZ_BAABKB010000040.1"/>
</dbReference>
<dbReference type="InterPro" id="IPR050090">
    <property type="entry name" value="Tyrosine_recombinase_XerCD"/>
</dbReference>
<dbReference type="EMBL" id="BAABKB010000040">
    <property type="protein sequence ID" value="GAA5032988.1"/>
    <property type="molecule type" value="Genomic_DNA"/>
</dbReference>
<keyword evidence="7" id="KW-1185">Reference proteome</keyword>
<dbReference type="Gene3D" id="1.10.443.10">
    <property type="entry name" value="Intergrase catalytic core"/>
    <property type="match status" value="1"/>
</dbReference>
<accession>A0ABP9JKM2</accession>
<dbReference type="InterPro" id="IPR002104">
    <property type="entry name" value="Integrase_catalytic"/>
</dbReference>
<dbReference type="PROSITE" id="PS51898">
    <property type="entry name" value="TYR_RECOMBINASE"/>
    <property type="match status" value="1"/>
</dbReference>
<evidence type="ECO:0000256" key="3">
    <source>
        <dbReference type="ARBA" id="ARBA00023172"/>
    </source>
</evidence>
<dbReference type="SUPFAM" id="SSF56349">
    <property type="entry name" value="DNA breaking-rejoining enzymes"/>
    <property type="match status" value="1"/>
</dbReference>
<comment type="similarity">
    <text evidence="1">Belongs to the 'phage' integrase family.</text>
</comment>
<feature type="compositionally biased region" description="Polar residues" evidence="4">
    <location>
        <begin position="29"/>
        <end position="41"/>
    </location>
</feature>
<dbReference type="InterPro" id="IPR011010">
    <property type="entry name" value="DNA_brk_join_enz"/>
</dbReference>
<dbReference type="CDD" id="cd01189">
    <property type="entry name" value="INT_ICEBs1_C_like"/>
    <property type="match status" value="1"/>
</dbReference>
<keyword evidence="3" id="KW-0233">DNA recombination</keyword>
<dbReference type="PANTHER" id="PTHR30349:SF64">
    <property type="entry name" value="PROPHAGE INTEGRASE INTD-RELATED"/>
    <property type="match status" value="1"/>
</dbReference>